<keyword evidence="2" id="KW-0812">Transmembrane</keyword>
<dbReference type="Pfam" id="PF14030">
    <property type="entry name" value="DUF4245"/>
    <property type="match status" value="1"/>
</dbReference>
<evidence type="ECO:0000313" key="3">
    <source>
        <dbReference type="EMBL" id="MBF9133503.1"/>
    </source>
</evidence>
<proteinExistence type="predicted"/>
<organism evidence="3 4">
    <name type="scientific">Plantactinospora alkalitolerans</name>
    <dbReference type="NCBI Taxonomy" id="2789879"/>
    <lineage>
        <taxon>Bacteria</taxon>
        <taxon>Bacillati</taxon>
        <taxon>Actinomycetota</taxon>
        <taxon>Actinomycetes</taxon>
        <taxon>Micromonosporales</taxon>
        <taxon>Micromonosporaceae</taxon>
        <taxon>Plantactinospora</taxon>
    </lineage>
</organism>
<feature type="region of interest" description="Disordered" evidence="1">
    <location>
        <begin position="1"/>
        <end position="63"/>
    </location>
</feature>
<comment type="caution">
    <text evidence="3">The sequence shown here is derived from an EMBL/GenBank/DDBJ whole genome shotgun (WGS) entry which is preliminary data.</text>
</comment>
<dbReference type="EMBL" id="JADPUN010000273">
    <property type="protein sequence ID" value="MBF9133503.1"/>
    <property type="molecule type" value="Genomic_DNA"/>
</dbReference>
<keyword evidence="2" id="KW-0472">Membrane</keyword>
<evidence type="ECO:0000256" key="1">
    <source>
        <dbReference type="SAM" id="MobiDB-lite"/>
    </source>
</evidence>
<keyword evidence="2" id="KW-1133">Transmembrane helix</keyword>
<name>A0ABS0H4W7_9ACTN</name>
<feature type="compositionally biased region" description="Acidic residues" evidence="1">
    <location>
        <begin position="46"/>
        <end position="62"/>
    </location>
</feature>
<accession>A0ABS0H4W7</accession>
<dbReference type="InterPro" id="IPR025339">
    <property type="entry name" value="DUF4245"/>
</dbReference>
<protein>
    <submittedName>
        <fullName evidence="3">DUF4245 domain-containing protein</fullName>
    </submittedName>
</protein>
<feature type="transmembrane region" description="Helical" evidence="2">
    <location>
        <begin position="79"/>
        <end position="101"/>
    </location>
</feature>
<evidence type="ECO:0000256" key="2">
    <source>
        <dbReference type="SAM" id="Phobius"/>
    </source>
</evidence>
<reference evidence="3 4" key="1">
    <citation type="submission" date="2020-11" db="EMBL/GenBank/DDBJ databases">
        <title>A novel isolate from a Black sea contaminated sediment with potential to produce alkanes: Plantactinospora alkalitolerans sp. nov.</title>
        <authorList>
            <person name="Carro L."/>
            <person name="Veyisoglu A."/>
            <person name="Guven K."/>
            <person name="Schumann P."/>
            <person name="Klenk H.-P."/>
            <person name="Sahin N."/>
        </authorList>
    </citation>
    <scope>NUCLEOTIDE SEQUENCE [LARGE SCALE GENOMIC DNA]</scope>
    <source>
        <strain evidence="3 4">S1510</strain>
    </source>
</reference>
<keyword evidence="4" id="KW-1185">Reference proteome</keyword>
<dbReference type="RefSeq" id="WP_196205009.1">
    <property type="nucleotide sequence ID" value="NZ_JADPUN010000273.1"/>
</dbReference>
<dbReference type="Proteomes" id="UP000638560">
    <property type="component" value="Unassembled WGS sequence"/>
</dbReference>
<evidence type="ECO:0000313" key="4">
    <source>
        <dbReference type="Proteomes" id="UP000638560"/>
    </source>
</evidence>
<sequence>MNSAQSAGPAPDDRLPDVAAPADPFRPGEPSPIEGEPDGPDRLVEPDADQVEPDADQVEPDADQVVPTAIRSQRSTKDIVISLLVLLVPIALVLGFGRVFLGADQPTVVDPAAAVQQARAANAFPVSEPTGLGDGWRTVRADFTRGDSGASLRIGYLSPDDGGLQLVQSNTPAEQLLPAELTRNGQPQGTTELGGRTWQRYTARAGELALVLLEPDRTVIVVGRVPEGDLRQIALSLR</sequence>
<gene>
    <name evidence="3" type="ORF">I0C86_31765</name>
</gene>